<proteinExistence type="predicted"/>
<keyword evidence="3" id="KW-1185">Reference proteome</keyword>
<protein>
    <submittedName>
        <fullName evidence="2">Uncharacterized protein</fullName>
    </submittedName>
</protein>
<name>A0A3N0Y5S7_ANAGA</name>
<dbReference type="Proteomes" id="UP000281406">
    <property type="component" value="Unassembled WGS sequence"/>
</dbReference>
<feature type="region of interest" description="Disordered" evidence="1">
    <location>
        <begin position="1"/>
        <end position="20"/>
    </location>
</feature>
<evidence type="ECO:0000256" key="1">
    <source>
        <dbReference type="SAM" id="MobiDB-lite"/>
    </source>
</evidence>
<organism evidence="2 3">
    <name type="scientific">Anabarilius grahami</name>
    <name type="common">Kanglang fish</name>
    <name type="synonym">Barilius grahami</name>
    <dbReference type="NCBI Taxonomy" id="495550"/>
    <lineage>
        <taxon>Eukaryota</taxon>
        <taxon>Metazoa</taxon>
        <taxon>Chordata</taxon>
        <taxon>Craniata</taxon>
        <taxon>Vertebrata</taxon>
        <taxon>Euteleostomi</taxon>
        <taxon>Actinopterygii</taxon>
        <taxon>Neopterygii</taxon>
        <taxon>Teleostei</taxon>
        <taxon>Ostariophysi</taxon>
        <taxon>Cypriniformes</taxon>
        <taxon>Xenocyprididae</taxon>
        <taxon>Xenocypridinae</taxon>
        <taxon>Xenocypridinae incertae sedis</taxon>
        <taxon>Anabarilius</taxon>
    </lineage>
</organism>
<reference evidence="2 3" key="1">
    <citation type="submission" date="2018-10" db="EMBL/GenBank/DDBJ databases">
        <title>Genome assembly for a Yunnan-Guizhou Plateau 3E fish, Anabarilius grahami (Regan), and its evolutionary and genetic applications.</title>
        <authorList>
            <person name="Jiang W."/>
        </authorList>
    </citation>
    <scope>NUCLEOTIDE SEQUENCE [LARGE SCALE GENOMIC DNA]</scope>
    <source>
        <strain evidence="2">AG-KIZ</strain>
        <tissue evidence="2">Muscle</tissue>
    </source>
</reference>
<sequence length="78" mass="8226">MLTDAAERGEHSDYSSPALRSSITLQASRRADGAHLGEVLNTDSRSAVPNRLLVLMKLANVRPHLSGAADGGEKLSDA</sequence>
<dbReference type="AlphaFoldDB" id="A0A3N0Y5S7"/>
<feature type="compositionally biased region" description="Basic and acidic residues" evidence="1">
    <location>
        <begin position="1"/>
        <end position="13"/>
    </location>
</feature>
<comment type="caution">
    <text evidence="2">The sequence shown here is derived from an EMBL/GenBank/DDBJ whole genome shotgun (WGS) entry which is preliminary data.</text>
</comment>
<evidence type="ECO:0000313" key="3">
    <source>
        <dbReference type="Proteomes" id="UP000281406"/>
    </source>
</evidence>
<dbReference type="EMBL" id="RJVU01051648">
    <property type="protein sequence ID" value="ROL41519.1"/>
    <property type="molecule type" value="Genomic_DNA"/>
</dbReference>
<evidence type="ECO:0000313" key="2">
    <source>
        <dbReference type="EMBL" id="ROL41519.1"/>
    </source>
</evidence>
<accession>A0A3N0Y5S7</accession>
<gene>
    <name evidence="2" type="ORF">DPX16_6917</name>
</gene>